<gene>
    <name evidence="1" type="ORF">LZZ85_22225</name>
</gene>
<dbReference type="RefSeq" id="WP_237875566.1">
    <property type="nucleotide sequence ID" value="NZ_JAKLTR010000017.1"/>
</dbReference>
<protein>
    <submittedName>
        <fullName evidence="1">Uncharacterized protein</fullName>
    </submittedName>
</protein>
<accession>A0ABS9KXF8</accession>
<dbReference type="Proteomes" id="UP001165367">
    <property type="component" value="Unassembled WGS sequence"/>
</dbReference>
<dbReference type="EMBL" id="JAKLTR010000017">
    <property type="protein sequence ID" value="MCG2617029.1"/>
    <property type="molecule type" value="Genomic_DNA"/>
</dbReference>
<comment type="caution">
    <text evidence="1">The sequence shown here is derived from an EMBL/GenBank/DDBJ whole genome shotgun (WGS) entry which is preliminary data.</text>
</comment>
<keyword evidence="2" id="KW-1185">Reference proteome</keyword>
<reference evidence="1" key="1">
    <citation type="submission" date="2022-01" db="EMBL/GenBank/DDBJ databases">
        <authorList>
            <person name="Jo J.-H."/>
            <person name="Im W.-T."/>
        </authorList>
    </citation>
    <scope>NUCLEOTIDE SEQUENCE</scope>
    <source>
        <strain evidence="1">NA20</strain>
    </source>
</reference>
<proteinExistence type="predicted"/>
<dbReference type="PROSITE" id="PS51257">
    <property type="entry name" value="PROKAR_LIPOPROTEIN"/>
    <property type="match status" value="1"/>
</dbReference>
<evidence type="ECO:0000313" key="2">
    <source>
        <dbReference type="Proteomes" id="UP001165367"/>
    </source>
</evidence>
<name>A0ABS9KXF8_9BACT</name>
<evidence type="ECO:0000313" key="1">
    <source>
        <dbReference type="EMBL" id="MCG2617029.1"/>
    </source>
</evidence>
<sequence length="457" mass="48969">MKKLCGLFLTALILLYSCQKESSFENGAGLSAEGSLQADGTGDCLPKNVLGIYEAGTELIATDNVIEVQVDVEKTGPYFIKTDTVNGYSFSARGNFSATGLTTVTLQGSGTPEFDGIDNFLVVFDSTECIVPVSVLPAGGAVPAEMTFTGVPGTCMDYIVNGDYVVNTALGATNTVDVKVNVTVAGTYTITTQASNGMTFTSSGTILTGVHLINLKGSGTPAVASLTTIPVTYDGANCSFDINVLATAPVDKDYFPRKPNSNWSYDIDDNADSILLTAKSGANSTVTTPGGTVYNIFTAKDEVNNFVDFAGYNKSGSDYYTINDVGYLLDFDDSGTAQLGEFIFLKHNANVGSTWYSPVFTGLQNGVTVRARIKFTILQKDVSVAVTTSEGAFTYPNTIVVNEQNEYEQGATWVEYEYFYRNYYSLDIGKVQVEGFLKSAPAAPGYKEELRRYQIAP</sequence>
<organism evidence="1 2">
    <name type="scientific">Terrimonas ginsenosidimutans</name>
    <dbReference type="NCBI Taxonomy" id="2908004"/>
    <lineage>
        <taxon>Bacteria</taxon>
        <taxon>Pseudomonadati</taxon>
        <taxon>Bacteroidota</taxon>
        <taxon>Chitinophagia</taxon>
        <taxon>Chitinophagales</taxon>
        <taxon>Chitinophagaceae</taxon>
        <taxon>Terrimonas</taxon>
    </lineage>
</organism>